<dbReference type="AlphaFoldDB" id="A0AAD8HNV3"/>
<keyword evidence="3" id="KW-1185">Reference proteome</keyword>
<evidence type="ECO:0000256" key="1">
    <source>
        <dbReference type="SAM" id="MobiDB-lite"/>
    </source>
</evidence>
<feature type="compositionally biased region" description="Basic and acidic residues" evidence="1">
    <location>
        <begin position="179"/>
        <end position="188"/>
    </location>
</feature>
<reference evidence="2" key="2">
    <citation type="submission" date="2023-05" db="EMBL/GenBank/DDBJ databases">
        <authorList>
            <person name="Schelkunov M.I."/>
        </authorList>
    </citation>
    <scope>NUCLEOTIDE SEQUENCE</scope>
    <source>
        <strain evidence="2">Hsosn_3</strain>
        <tissue evidence="2">Leaf</tissue>
    </source>
</reference>
<dbReference type="Proteomes" id="UP001237642">
    <property type="component" value="Unassembled WGS sequence"/>
</dbReference>
<proteinExistence type="predicted"/>
<feature type="compositionally biased region" description="Polar residues" evidence="1">
    <location>
        <begin position="95"/>
        <end position="113"/>
    </location>
</feature>
<dbReference type="Gene3D" id="3.10.290.20">
    <property type="entry name" value="Ubiquitin-like 2 activating enzyme e1b. Chain: B, domain 3"/>
    <property type="match status" value="1"/>
</dbReference>
<feature type="region of interest" description="Disordered" evidence="1">
    <location>
        <begin position="130"/>
        <end position="188"/>
    </location>
</feature>
<feature type="region of interest" description="Disordered" evidence="1">
    <location>
        <begin position="95"/>
        <end position="115"/>
    </location>
</feature>
<name>A0AAD8HNV3_9APIA</name>
<accession>A0AAD8HNV3</accession>
<evidence type="ECO:0000313" key="2">
    <source>
        <dbReference type="EMBL" id="KAK1369535.1"/>
    </source>
</evidence>
<comment type="caution">
    <text evidence="2">The sequence shown here is derived from an EMBL/GenBank/DDBJ whole genome shotgun (WGS) entry which is preliminary data.</text>
</comment>
<gene>
    <name evidence="2" type="ORF">POM88_035627</name>
</gene>
<evidence type="ECO:0000313" key="3">
    <source>
        <dbReference type="Proteomes" id="UP001237642"/>
    </source>
</evidence>
<feature type="compositionally biased region" description="Basic and acidic residues" evidence="1">
    <location>
        <begin position="155"/>
        <end position="168"/>
    </location>
</feature>
<protein>
    <submittedName>
        <fullName evidence="2">SUMO-activating enzyme subunit 2</fullName>
    </submittedName>
</protein>
<organism evidence="2 3">
    <name type="scientific">Heracleum sosnowskyi</name>
    <dbReference type="NCBI Taxonomy" id="360622"/>
    <lineage>
        <taxon>Eukaryota</taxon>
        <taxon>Viridiplantae</taxon>
        <taxon>Streptophyta</taxon>
        <taxon>Embryophyta</taxon>
        <taxon>Tracheophyta</taxon>
        <taxon>Spermatophyta</taxon>
        <taxon>Magnoliopsida</taxon>
        <taxon>eudicotyledons</taxon>
        <taxon>Gunneridae</taxon>
        <taxon>Pentapetalae</taxon>
        <taxon>asterids</taxon>
        <taxon>campanulids</taxon>
        <taxon>Apiales</taxon>
        <taxon>Apiaceae</taxon>
        <taxon>Apioideae</taxon>
        <taxon>apioid superclade</taxon>
        <taxon>Tordylieae</taxon>
        <taxon>Tordyliinae</taxon>
        <taxon>Heracleum</taxon>
    </lineage>
</organism>
<dbReference type="EMBL" id="JAUIZM010000008">
    <property type="protein sequence ID" value="KAK1369535.1"/>
    <property type="molecule type" value="Genomic_DNA"/>
</dbReference>
<reference evidence="2" key="1">
    <citation type="submission" date="2023-02" db="EMBL/GenBank/DDBJ databases">
        <title>Genome of toxic invasive species Heracleum sosnowskyi carries increased number of genes despite the absence of recent whole-genome duplications.</title>
        <authorList>
            <person name="Schelkunov M."/>
            <person name="Shtratnikova V."/>
            <person name="Makarenko M."/>
            <person name="Klepikova A."/>
            <person name="Omelchenko D."/>
            <person name="Novikova G."/>
            <person name="Obukhova E."/>
            <person name="Bogdanov V."/>
            <person name="Penin A."/>
            <person name="Logacheva M."/>
        </authorList>
    </citation>
    <scope>NUCLEOTIDE SEQUENCE</scope>
    <source>
        <strain evidence="2">Hsosn_3</strain>
        <tissue evidence="2">Leaf</tissue>
    </source>
</reference>
<sequence length="188" mass="20831">MDHFWKQTPLLLEIDTQHSKLRDIVEKIAKSQSGHEFATSSVGASCFCYWGTVVTVEDLQQEFSCNINIKHRVEFDEEKEPDGMILSGWTQALTTENNKNSPAGNGTSTSSQALPVETVVDDEFEILPGGTETLPLGKKGKIADSSNASSISFEEVTKRKAEELEPDSHIVVLEDSMDKDDGKKKRLQ</sequence>